<protein>
    <submittedName>
        <fullName evidence="3">Uncharacterized protein DUF4328</fullName>
    </submittedName>
</protein>
<dbReference type="RefSeq" id="WP_211358065.1">
    <property type="nucleotide sequence ID" value="NZ_VFML01000001.1"/>
</dbReference>
<evidence type="ECO:0000313" key="3">
    <source>
        <dbReference type="EMBL" id="TQJ04052.1"/>
    </source>
</evidence>
<dbReference type="InterPro" id="IPR025565">
    <property type="entry name" value="DUF4328"/>
</dbReference>
<comment type="caution">
    <text evidence="3">The sequence shown here is derived from an EMBL/GenBank/DDBJ whole genome shotgun (WGS) entry which is preliminary data.</text>
</comment>
<accession>A0A542DLT2</accession>
<feature type="transmembrane region" description="Helical" evidence="1">
    <location>
        <begin position="123"/>
        <end position="148"/>
    </location>
</feature>
<organism evidence="3 4">
    <name type="scientific">Amycolatopsis cihanbeyliensis</name>
    <dbReference type="NCBI Taxonomy" id="1128664"/>
    <lineage>
        <taxon>Bacteria</taxon>
        <taxon>Bacillati</taxon>
        <taxon>Actinomycetota</taxon>
        <taxon>Actinomycetes</taxon>
        <taxon>Pseudonocardiales</taxon>
        <taxon>Pseudonocardiaceae</taxon>
        <taxon>Amycolatopsis</taxon>
    </lineage>
</organism>
<feature type="transmembrane region" description="Helical" evidence="1">
    <location>
        <begin position="243"/>
        <end position="263"/>
    </location>
</feature>
<gene>
    <name evidence="3" type="ORF">FB471_3833</name>
</gene>
<dbReference type="Pfam" id="PF14219">
    <property type="entry name" value="DUF4328"/>
    <property type="match status" value="1"/>
</dbReference>
<feature type="domain" description="DUF4328" evidence="2">
    <location>
        <begin position="109"/>
        <end position="267"/>
    </location>
</feature>
<keyword evidence="1" id="KW-1133">Transmembrane helix</keyword>
<sequence>MYPGQPPQRPRVRWVASVPPGVVPRRRAVPAGPYTGPPAYPAVPRWGFPNLTWRAPTAVPGTPSGVPHPLQRLRLLARNATTVLWTVAGLALITAGAEVWRYVLLLISRDVALSAEVVGTSDALVLAGSLLTFVMALFAIAAAAWWLFVARAAAAEEVGEDPPRPAWQVVLGTLVPGPNLALAGPIVAELEHAVLRRPATMRPRPSRLVLCWWAALVANGLLLAITVAWRFRDGVQAQADGVVLNALLDLAAATLAVLTAFLVRRLTLLLAPIEESVTGSRPWRVLKVTGAPDPERPERPATATR</sequence>
<feature type="transmembrane region" description="Helical" evidence="1">
    <location>
        <begin position="82"/>
        <end position="103"/>
    </location>
</feature>
<feature type="transmembrane region" description="Helical" evidence="1">
    <location>
        <begin position="210"/>
        <end position="231"/>
    </location>
</feature>
<dbReference type="EMBL" id="VFML01000001">
    <property type="protein sequence ID" value="TQJ04052.1"/>
    <property type="molecule type" value="Genomic_DNA"/>
</dbReference>
<evidence type="ECO:0000256" key="1">
    <source>
        <dbReference type="SAM" id="Phobius"/>
    </source>
</evidence>
<dbReference type="AlphaFoldDB" id="A0A542DLT2"/>
<keyword evidence="1" id="KW-0812">Transmembrane</keyword>
<evidence type="ECO:0000313" key="4">
    <source>
        <dbReference type="Proteomes" id="UP000320876"/>
    </source>
</evidence>
<evidence type="ECO:0000259" key="2">
    <source>
        <dbReference type="Pfam" id="PF14219"/>
    </source>
</evidence>
<keyword evidence="1" id="KW-0472">Membrane</keyword>
<name>A0A542DLT2_AMYCI</name>
<proteinExistence type="predicted"/>
<dbReference type="Proteomes" id="UP000320876">
    <property type="component" value="Unassembled WGS sequence"/>
</dbReference>
<keyword evidence="4" id="KW-1185">Reference proteome</keyword>
<reference evidence="3 4" key="1">
    <citation type="submission" date="2019-06" db="EMBL/GenBank/DDBJ databases">
        <title>Sequencing the genomes of 1000 actinobacteria strains.</title>
        <authorList>
            <person name="Klenk H.-P."/>
        </authorList>
    </citation>
    <scope>NUCLEOTIDE SEQUENCE [LARGE SCALE GENOMIC DNA]</scope>
    <source>
        <strain evidence="3 4">DSM 45679</strain>
    </source>
</reference>